<feature type="non-terminal residue" evidence="2">
    <location>
        <position position="1"/>
    </location>
</feature>
<evidence type="ECO:0000313" key="2">
    <source>
        <dbReference type="EMBL" id="VVA39900.1"/>
    </source>
</evidence>
<proteinExistence type="predicted"/>
<name>A0A5E4GJK0_PRUDU</name>
<feature type="region of interest" description="Disordered" evidence="1">
    <location>
        <begin position="39"/>
        <end position="66"/>
    </location>
</feature>
<organism evidence="2 3">
    <name type="scientific">Prunus dulcis</name>
    <name type="common">Almond</name>
    <name type="synonym">Amygdalus dulcis</name>
    <dbReference type="NCBI Taxonomy" id="3755"/>
    <lineage>
        <taxon>Eukaryota</taxon>
        <taxon>Viridiplantae</taxon>
        <taxon>Streptophyta</taxon>
        <taxon>Embryophyta</taxon>
        <taxon>Tracheophyta</taxon>
        <taxon>Spermatophyta</taxon>
        <taxon>Magnoliopsida</taxon>
        <taxon>eudicotyledons</taxon>
        <taxon>Gunneridae</taxon>
        <taxon>Pentapetalae</taxon>
        <taxon>rosids</taxon>
        <taxon>fabids</taxon>
        <taxon>Rosales</taxon>
        <taxon>Rosaceae</taxon>
        <taxon>Amygdaloideae</taxon>
        <taxon>Amygdaleae</taxon>
        <taxon>Prunus</taxon>
    </lineage>
</organism>
<feature type="non-terminal residue" evidence="2">
    <location>
        <position position="66"/>
    </location>
</feature>
<feature type="compositionally biased region" description="Basic residues" evidence="1">
    <location>
        <begin position="45"/>
        <end position="58"/>
    </location>
</feature>
<protein>
    <submittedName>
        <fullName evidence="2">PREDICTED: pentatricopeptide repeat-containing</fullName>
    </submittedName>
</protein>
<reference evidence="3" key="1">
    <citation type="journal article" date="2020" name="Plant J.">
        <title>Transposons played a major role in the diversification between the closely related almond and peach genomes: results from the almond genome sequence.</title>
        <authorList>
            <person name="Alioto T."/>
            <person name="Alexiou K.G."/>
            <person name="Bardil A."/>
            <person name="Barteri F."/>
            <person name="Castanera R."/>
            <person name="Cruz F."/>
            <person name="Dhingra A."/>
            <person name="Duval H."/>
            <person name="Fernandez I Marti A."/>
            <person name="Frias L."/>
            <person name="Galan B."/>
            <person name="Garcia J.L."/>
            <person name="Howad W."/>
            <person name="Gomez-Garrido J."/>
            <person name="Gut M."/>
            <person name="Julca I."/>
            <person name="Morata J."/>
            <person name="Puigdomenech P."/>
            <person name="Ribeca P."/>
            <person name="Rubio Cabetas M.J."/>
            <person name="Vlasova A."/>
            <person name="Wirthensohn M."/>
            <person name="Garcia-Mas J."/>
            <person name="Gabaldon T."/>
            <person name="Casacuberta J.M."/>
            <person name="Arus P."/>
        </authorList>
    </citation>
    <scope>NUCLEOTIDE SEQUENCE [LARGE SCALE GENOMIC DNA]</scope>
    <source>
        <strain evidence="3">cv. Texas</strain>
    </source>
</reference>
<gene>
    <name evidence="2" type="ORF">ALMOND_2B014237</name>
</gene>
<evidence type="ECO:0000256" key="1">
    <source>
        <dbReference type="SAM" id="MobiDB-lite"/>
    </source>
</evidence>
<dbReference type="Gramene" id="VVA39900">
    <property type="protein sequence ID" value="VVA39900"/>
    <property type="gene ID" value="Prudul26B014237"/>
</dbReference>
<accession>A0A5E4GJK0</accession>
<dbReference type="Proteomes" id="UP000327085">
    <property type="component" value="Unassembled WGS sequence"/>
</dbReference>
<dbReference type="EMBL" id="CABIKO010000867">
    <property type="protein sequence ID" value="VVA39900.1"/>
    <property type="molecule type" value="Genomic_DNA"/>
</dbReference>
<dbReference type="AlphaFoldDB" id="A0A5E4GJK0"/>
<sequence>DENPIQYVDECYKPETYMRSYQTIVHPISSMDPWVKGGLPPIRPPFHRRQLGRPKRVRTKEPAEVQ</sequence>
<evidence type="ECO:0000313" key="3">
    <source>
        <dbReference type="Proteomes" id="UP000327085"/>
    </source>
</evidence>
<dbReference type="InParanoid" id="A0A5E4GJK0"/>